<feature type="transmembrane region" description="Helical" evidence="7">
    <location>
        <begin position="243"/>
        <end position="262"/>
    </location>
</feature>
<feature type="domain" description="EamA" evidence="8">
    <location>
        <begin position="161"/>
        <end position="285"/>
    </location>
</feature>
<keyword evidence="5 7" id="KW-0472">Membrane</keyword>
<dbReference type="Pfam" id="PF00892">
    <property type="entry name" value="EamA"/>
    <property type="match status" value="2"/>
</dbReference>
<feature type="transmembrane region" description="Helical" evidence="7">
    <location>
        <begin position="121"/>
        <end position="141"/>
    </location>
</feature>
<name>A0A7V7PMF5_9HYPH</name>
<dbReference type="PANTHER" id="PTHR32322">
    <property type="entry name" value="INNER MEMBRANE TRANSPORTER"/>
    <property type="match status" value="1"/>
</dbReference>
<feature type="transmembrane region" description="Helical" evidence="7">
    <location>
        <begin position="213"/>
        <end position="231"/>
    </location>
</feature>
<dbReference type="InterPro" id="IPR050638">
    <property type="entry name" value="AA-Vitamin_Transporters"/>
</dbReference>
<evidence type="ECO:0000256" key="6">
    <source>
        <dbReference type="SAM" id="MobiDB-lite"/>
    </source>
</evidence>
<dbReference type="EMBL" id="VZDO01000015">
    <property type="protein sequence ID" value="KAB0677811.1"/>
    <property type="molecule type" value="Genomic_DNA"/>
</dbReference>
<feature type="region of interest" description="Disordered" evidence="6">
    <location>
        <begin position="366"/>
        <end position="386"/>
    </location>
</feature>
<evidence type="ECO:0000313" key="9">
    <source>
        <dbReference type="EMBL" id="KAB0677811.1"/>
    </source>
</evidence>
<keyword evidence="3 7" id="KW-0812">Transmembrane</keyword>
<organism evidence="9 10">
    <name type="scientific">Plantimonas leprariae</name>
    <dbReference type="NCBI Taxonomy" id="2615207"/>
    <lineage>
        <taxon>Bacteria</taxon>
        <taxon>Pseudomonadati</taxon>
        <taxon>Pseudomonadota</taxon>
        <taxon>Alphaproteobacteria</taxon>
        <taxon>Hyphomicrobiales</taxon>
        <taxon>Aurantimonadaceae</taxon>
        <taxon>Plantimonas</taxon>
    </lineage>
</organism>
<dbReference type="InterPro" id="IPR000620">
    <property type="entry name" value="EamA_dom"/>
</dbReference>
<evidence type="ECO:0000256" key="3">
    <source>
        <dbReference type="ARBA" id="ARBA00022692"/>
    </source>
</evidence>
<feature type="transmembrane region" description="Helical" evidence="7">
    <location>
        <begin position="67"/>
        <end position="88"/>
    </location>
</feature>
<feature type="transmembrane region" description="Helical" evidence="7">
    <location>
        <begin position="184"/>
        <end position="201"/>
    </location>
</feature>
<evidence type="ECO:0000259" key="8">
    <source>
        <dbReference type="Pfam" id="PF00892"/>
    </source>
</evidence>
<sequence>MRTKTAATVLGTFGVVLWATETALITFTTAIPPMQTVGLAFAFAALLSPLVWLATGDDPRAAFRQPLRIWLFTVGSLVGYHACIYYATQKAPPAAAALLQGTTPLIIVLGSALLPGERLRWWHVAGAGLGLAGILLLIGNGSDEAAPTVADPAFYLAVVGTAAALWGLYSVVSRFFGDVPTSALGAFYAASAVVSLLLHAATESWVAPLASDWAAIAALGMLPMGLALFFWDYGVKRGDIQALGAISYVEPFIGAALVAAIGHGELSAPLLAAGCLVVTGAALASRSLLQGDAGRGSAAAVAATVATTPERTAEEEIEAGLLELGLGVLDYLAARQGEPLTKHEVDTVNALIARLLAAWNALDRPAETPAPTPDAVYPDPLRREAA</sequence>
<dbReference type="Proteomes" id="UP000432089">
    <property type="component" value="Unassembled WGS sequence"/>
</dbReference>
<evidence type="ECO:0000256" key="7">
    <source>
        <dbReference type="SAM" id="Phobius"/>
    </source>
</evidence>
<comment type="caution">
    <text evidence="9">The sequence shown here is derived from an EMBL/GenBank/DDBJ whole genome shotgun (WGS) entry which is preliminary data.</text>
</comment>
<keyword evidence="4 7" id="KW-1133">Transmembrane helix</keyword>
<feature type="transmembrane region" description="Helical" evidence="7">
    <location>
        <begin position="38"/>
        <end position="55"/>
    </location>
</feature>
<protein>
    <submittedName>
        <fullName evidence="9">DMT family transporter</fullName>
    </submittedName>
</protein>
<evidence type="ECO:0000256" key="2">
    <source>
        <dbReference type="ARBA" id="ARBA00007362"/>
    </source>
</evidence>
<feature type="transmembrane region" description="Helical" evidence="7">
    <location>
        <begin position="94"/>
        <end position="114"/>
    </location>
</feature>
<comment type="subcellular location">
    <subcellularLocation>
        <location evidence="1">Membrane</location>
        <topology evidence="1">Multi-pass membrane protein</topology>
    </subcellularLocation>
</comment>
<evidence type="ECO:0000256" key="1">
    <source>
        <dbReference type="ARBA" id="ARBA00004141"/>
    </source>
</evidence>
<dbReference type="AlphaFoldDB" id="A0A7V7PMF5"/>
<feature type="transmembrane region" description="Helical" evidence="7">
    <location>
        <begin position="153"/>
        <end position="172"/>
    </location>
</feature>
<dbReference type="SUPFAM" id="SSF103481">
    <property type="entry name" value="Multidrug resistance efflux transporter EmrE"/>
    <property type="match status" value="2"/>
</dbReference>
<accession>A0A7V7PMF5</accession>
<evidence type="ECO:0000313" key="10">
    <source>
        <dbReference type="Proteomes" id="UP000432089"/>
    </source>
</evidence>
<dbReference type="GO" id="GO:0016020">
    <property type="term" value="C:membrane"/>
    <property type="evidence" value="ECO:0007669"/>
    <property type="project" value="UniProtKB-SubCell"/>
</dbReference>
<comment type="similarity">
    <text evidence="2">Belongs to the EamA transporter family.</text>
</comment>
<evidence type="ECO:0000256" key="5">
    <source>
        <dbReference type="ARBA" id="ARBA00023136"/>
    </source>
</evidence>
<dbReference type="PANTHER" id="PTHR32322:SF2">
    <property type="entry name" value="EAMA DOMAIN-CONTAINING PROTEIN"/>
    <property type="match status" value="1"/>
</dbReference>
<keyword evidence="10" id="KW-1185">Reference proteome</keyword>
<proteinExistence type="inferred from homology"/>
<dbReference type="InterPro" id="IPR037185">
    <property type="entry name" value="EmrE-like"/>
</dbReference>
<evidence type="ECO:0000256" key="4">
    <source>
        <dbReference type="ARBA" id="ARBA00022989"/>
    </source>
</evidence>
<gene>
    <name evidence="9" type="ORF">F6X38_17320</name>
</gene>
<reference evidence="9 10" key="1">
    <citation type="submission" date="2019-09" db="EMBL/GenBank/DDBJ databases">
        <title>YIM 132180 draft genome.</title>
        <authorList>
            <person name="Zhang K."/>
        </authorList>
    </citation>
    <scope>NUCLEOTIDE SEQUENCE [LARGE SCALE GENOMIC DNA]</scope>
    <source>
        <strain evidence="9 10">YIM 132180</strain>
    </source>
</reference>
<dbReference type="Gene3D" id="1.10.3730.20">
    <property type="match status" value="1"/>
</dbReference>
<feature type="domain" description="EamA" evidence="8">
    <location>
        <begin position="10"/>
        <end position="138"/>
    </location>
</feature>